<name>A0ABX1X2F6_9BACL</name>
<comment type="caution">
    <text evidence="7">The sequence shown here is derived from an EMBL/GenBank/DDBJ whole genome shotgun (WGS) entry which is preliminary data.</text>
</comment>
<evidence type="ECO:0000313" key="8">
    <source>
        <dbReference type="Proteomes" id="UP000653578"/>
    </source>
</evidence>
<evidence type="ECO:0000256" key="4">
    <source>
        <dbReference type="RuleBase" id="RU003719"/>
    </source>
</evidence>
<dbReference type="Pfam" id="PF00389">
    <property type="entry name" value="2-Hacid_dh"/>
    <property type="match status" value="1"/>
</dbReference>
<gene>
    <name evidence="7" type="ORF">GC096_00805</name>
</gene>
<dbReference type="InterPro" id="IPR050857">
    <property type="entry name" value="D-2-hydroxyacid_DH"/>
</dbReference>
<dbReference type="Gene3D" id="3.40.50.720">
    <property type="entry name" value="NAD(P)-binding Rossmann-like Domain"/>
    <property type="match status" value="2"/>
</dbReference>
<dbReference type="PROSITE" id="PS00670">
    <property type="entry name" value="D_2_HYDROXYACID_DH_2"/>
    <property type="match status" value="1"/>
</dbReference>
<protein>
    <recommendedName>
        <fullName evidence="9">Hydroxyacid dehydrogenase</fullName>
    </recommendedName>
</protein>
<keyword evidence="3" id="KW-0520">NAD</keyword>
<evidence type="ECO:0000259" key="5">
    <source>
        <dbReference type="Pfam" id="PF00389"/>
    </source>
</evidence>
<evidence type="ECO:0008006" key="9">
    <source>
        <dbReference type="Google" id="ProtNLM"/>
    </source>
</evidence>
<proteinExistence type="inferred from homology"/>
<evidence type="ECO:0000256" key="2">
    <source>
        <dbReference type="ARBA" id="ARBA00023002"/>
    </source>
</evidence>
<dbReference type="Pfam" id="PF02826">
    <property type="entry name" value="2-Hacid_dh_C"/>
    <property type="match status" value="1"/>
</dbReference>
<reference evidence="7 8" key="1">
    <citation type="submission" date="2019-10" db="EMBL/GenBank/DDBJ databases">
        <title>Description of Paenibacillus humi sp. nov.</title>
        <authorList>
            <person name="Carlier A."/>
            <person name="Qi S."/>
        </authorList>
    </citation>
    <scope>NUCLEOTIDE SEQUENCE [LARGE SCALE GENOMIC DNA]</scope>
    <source>
        <strain evidence="7 8">LMG 31461</strain>
    </source>
</reference>
<accession>A0ABX1X2F6</accession>
<evidence type="ECO:0000313" key="7">
    <source>
        <dbReference type="EMBL" id="NOU62583.1"/>
    </source>
</evidence>
<dbReference type="PANTHER" id="PTHR42789:SF1">
    <property type="entry name" value="D-ISOMER SPECIFIC 2-HYDROXYACID DEHYDROGENASE FAMILY PROTEIN (AFU_ORTHOLOGUE AFUA_6G10090)"/>
    <property type="match status" value="1"/>
</dbReference>
<comment type="similarity">
    <text evidence="1 4">Belongs to the D-isomer specific 2-hydroxyacid dehydrogenase family.</text>
</comment>
<dbReference type="InterPro" id="IPR036291">
    <property type="entry name" value="NAD(P)-bd_dom_sf"/>
</dbReference>
<feature type="domain" description="D-isomer specific 2-hydroxyacid dehydrogenase NAD-binding" evidence="6">
    <location>
        <begin position="208"/>
        <end position="383"/>
    </location>
</feature>
<dbReference type="EMBL" id="WHNY01000004">
    <property type="protein sequence ID" value="NOU62583.1"/>
    <property type="molecule type" value="Genomic_DNA"/>
</dbReference>
<keyword evidence="2 4" id="KW-0560">Oxidoreductase</keyword>
<evidence type="ECO:0000256" key="3">
    <source>
        <dbReference type="ARBA" id="ARBA00023027"/>
    </source>
</evidence>
<organism evidence="7 8">
    <name type="scientific">Paenibacillus plantarum</name>
    <dbReference type="NCBI Taxonomy" id="2654975"/>
    <lineage>
        <taxon>Bacteria</taxon>
        <taxon>Bacillati</taxon>
        <taxon>Bacillota</taxon>
        <taxon>Bacilli</taxon>
        <taxon>Bacillales</taxon>
        <taxon>Paenibacillaceae</taxon>
        <taxon>Paenibacillus</taxon>
    </lineage>
</organism>
<evidence type="ECO:0000259" key="6">
    <source>
        <dbReference type="Pfam" id="PF02826"/>
    </source>
</evidence>
<dbReference type="InterPro" id="IPR029753">
    <property type="entry name" value="D-isomer_DH_CS"/>
</dbReference>
<keyword evidence="8" id="KW-1185">Reference proteome</keyword>
<dbReference type="Proteomes" id="UP000653578">
    <property type="component" value="Unassembled WGS sequence"/>
</dbReference>
<sequence>MGPSFYFRTSRDGFLGTCCDISEKTKVRGSSLFDCGVYGGNRSRSTDSGRYSLCKVTFLDKHELWDNGQRVESSGMHASNFIWQLEEGSEPVTRKIVVQIQRNELSAFLEPDAWEKLQQLGELVVNPFDRPFTAEELESHLEDASACISTWGSSSITKEMLESATKLELVAHMAGSVKHVIAAEAFDRGITVLSGGHAIAQSVAESIVALILAVGHRIKLVDESMRGNVSWKSPAMEADELRGKTVGFIALGMVAQEVIRLLQPFQVKFIAYDPYMKSEKAAALGVELLPLHDVLTRAQIVSLHLPMIPETDHMIGREELRLLQDDCLLINTSRGSVIHEEALIGELRTNRFFAALDVFEQEPLPLGSELRRLPNVLVRPHIAGVNPSSRMRIGRALVEDMHRYFNGEPIEHGVSKARLALMT</sequence>
<evidence type="ECO:0000256" key="1">
    <source>
        <dbReference type="ARBA" id="ARBA00005854"/>
    </source>
</evidence>
<dbReference type="SUPFAM" id="SSF52283">
    <property type="entry name" value="Formate/glycerate dehydrogenase catalytic domain-like"/>
    <property type="match status" value="1"/>
</dbReference>
<dbReference type="CDD" id="cd12167">
    <property type="entry name" value="2-Hacid_dh_8"/>
    <property type="match status" value="1"/>
</dbReference>
<dbReference type="InterPro" id="IPR006139">
    <property type="entry name" value="D-isomer_2_OHA_DH_cat_dom"/>
</dbReference>
<dbReference type="SUPFAM" id="SSF51735">
    <property type="entry name" value="NAD(P)-binding Rossmann-fold domains"/>
    <property type="match status" value="1"/>
</dbReference>
<dbReference type="PANTHER" id="PTHR42789">
    <property type="entry name" value="D-ISOMER SPECIFIC 2-HYDROXYACID DEHYDROGENASE FAMILY PROTEIN (AFU_ORTHOLOGUE AFUA_6G10090)"/>
    <property type="match status" value="1"/>
</dbReference>
<feature type="domain" description="D-isomer specific 2-hydroxyacid dehydrogenase catalytic" evidence="5">
    <location>
        <begin position="110"/>
        <end position="414"/>
    </location>
</feature>
<dbReference type="InterPro" id="IPR006140">
    <property type="entry name" value="D-isomer_DH_NAD-bd"/>
</dbReference>